<dbReference type="PANTHER" id="PTHR31750:SF4">
    <property type="entry name" value="LP06106P"/>
    <property type="match status" value="1"/>
</dbReference>
<evidence type="ECO:0000313" key="4">
    <source>
        <dbReference type="Proteomes" id="UP001208567"/>
    </source>
</evidence>
<feature type="domain" description="Staygreen protein" evidence="2">
    <location>
        <begin position="3"/>
        <end position="146"/>
    </location>
</feature>
<dbReference type="Proteomes" id="UP001208567">
    <property type="component" value="Unassembled WGS sequence"/>
</dbReference>
<organism evidence="3 4">
    <name type="scientific">Clostridium omnivorum</name>
    <dbReference type="NCBI Taxonomy" id="1604902"/>
    <lineage>
        <taxon>Bacteria</taxon>
        <taxon>Bacillati</taxon>
        <taxon>Bacillota</taxon>
        <taxon>Clostridia</taxon>
        <taxon>Eubacteriales</taxon>
        <taxon>Clostridiaceae</taxon>
        <taxon>Clostridium</taxon>
    </lineage>
</organism>
<name>A0ABQ5N476_9CLOT</name>
<keyword evidence="4" id="KW-1185">Reference proteome</keyword>
<proteinExistence type="predicted"/>
<dbReference type="InterPro" id="IPR024438">
    <property type="entry name" value="Staygreen"/>
</dbReference>
<sequence length="153" mass="18031">MFKFNPDKLYVEYRGMATPEYPVIPRRYTLTHSDVSGELYLVIGPTYAYERINPDRDEVLAEWQFVGGRYIYAVYLYVDGRTEVDASIRNAVFRRELPLALQAIRYGDREFFNTHPSLDLAPIIVHFISSYPEYNRIENWGTPAQYRNLAFEE</sequence>
<protein>
    <recommendedName>
        <fullName evidence="2">Staygreen protein domain-containing protein</fullName>
    </recommendedName>
</protein>
<dbReference type="Pfam" id="PF12638">
    <property type="entry name" value="Staygreen"/>
    <property type="match status" value="1"/>
</dbReference>
<dbReference type="PANTHER" id="PTHR31750">
    <property type="entry name" value="PROTEIN STAY-GREEN 1, CHLOROPLASTIC-RELATED"/>
    <property type="match status" value="1"/>
</dbReference>
<reference evidence="3 4" key="1">
    <citation type="journal article" date="2024" name="Int. J. Syst. Evol. Microbiol.">
        <title>Clostridium omnivorum sp. nov., isolated from anoxic soil under the treatment of reductive soil disinfestation.</title>
        <authorList>
            <person name="Ueki A."/>
            <person name="Tonouchi A."/>
            <person name="Kaku N."/>
            <person name="Honma S."/>
            <person name="Ueki K."/>
        </authorList>
    </citation>
    <scope>NUCLEOTIDE SEQUENCE [LARGE SCALE GENOMIC DNA]</scope>
    <source>
        <strain evidence="3 4">E14</strain>
    </source>
</reference>
<evidence type="ECO:0000256" key="1">
    <source>
        <dbReference type="ARBA" id="ARBA00022946"/>
    </source>
</evidence>
<dbReference type="EMBL" id="BRXR01000001">
    <property type="protein sequence ID" value="GLC30042.1"/>
    <property type="molecule type" value="Genomic_DNA"/>
</dbReference>
<evidence type="ECO:0000259" key="2">
    <source>
        <dbReference type="Pfam" id="PF12638"/>
    </source>
</evidence>
<accession>A0ABQ5N476</accession>
<comment type="caution">
    <text evidence="3">The sequence shown here is derived from an EMBL/GenBank/DDBJ whole genome shotgun (WGS) entry which is preliminary data.</text>
</comment>
<dbReference type="RefSeq" id="WP_264849309.1">
    <property type="nucleotide sequence ID" value="NZ_BRXR01000001.1"/>
</dbReference>
<gene>
    <name evidence="3" type="ORF">bsdE14_14520</name>
</gene>
<keyword evidence="1" id="KW-0809">Transit peptide</keyword>
<evidence type="ECO:0000313" key="3">
    <source>
        <dbReference type="EMBL" id="GLC30042.1"/>
    </source>
</evidence>